<dbReference type="Proteomes" id="UP000276215">
    <property type="component" value="Unassembled WGS sequence"/>
</dbReference>
<organism evidence="2 3">
    <name type="scientific">Choiromyces venosus 120613-1</name>
    <dbReference type="NCBI Taxonomy" id="1336337"/>
    <lineage>
        <taxon>Eukaryota</taxon>
        <taxon>Fungi</taxon>
        <taxon>Dikarya</taxon>
        <taxon>Ascomycota</taxon>
        <taxon>Pezizomycotina</taxon>
        <taxon>Pezizomycetes</taxon>
        <taxon>Pezizales</taxon>
        <taxon>Tuberaceae</taxon>
        <taxon>Choiromyces</taxon>
    </lineage>
</organism>
<dbReference type="AlphaFoldDB" id="A0A3N4JBG1"/>
<gene>
    <name evidence="2" type="ORF">L873DRAFT_1792134</name>
</gene>
<evidence type="ECO:0000313" key="2">
    <source>
        <dbReference type="EMBL" id="RPA95622.1"/>
    </source>
</evidence>
<dbReference type="STRING" id="1336337.A0A3N4JBG1"/>
<feature type="region of interest" description="Disordered" evidence="1">
    <location>
        <begin position="1"/>
        <end position="39"/>
    </location>
</feature>
<evidence type="ECO:0000313" key="3">
    <source>
        <dbReference type="Proteomes" id="UP000276215"/>
    </source>
</evidence>
<reference evidence="2 3" key="1">
    <citation type="journal article" date="2018" name="Nat. Ecol. Evol.">
        <title>Pezizomycetes genomes reveal the molecular basis of ectomycorrhizal truffle lifestyle.</title>
        <authorList>
            <person name="Murat C."/>
            <person name="Payen T."/>
            <person name="Noel B."/>
            <person name="Kuo A."/>
            <person name="Morin E."/>
            <person name="Chen J."/>
            <person name="Kohler A."/>
            <person name="Krizsan K."/>
            <person name="Balestrini R."/>
            <person name="Da Silva C."/>
            <person name="Montanini B."/>
            <person name="Hainaut M."/>
            <person name="Levati E."/>
            <person name="Barry K.W."/>
            <person name="Belfiori B."/>
            <person name="Cichocki N."/>
            <person name="Clum A."/>
            <person name="Dockter R.B."/>
            <person name="Fauchery L."/>
            <person name="Guy J."/>
            <person name="Iotti M."/>
            <person name="Le Tacon F."/>
            <person name="Lindquist E.A."/>
            <person name="Lipzen A."/>
            <person name="Malagnac F."/>
            <person name="Mello A."/>
            <person name="Molinier V."/>
            <person name="Miyauchi S."/>
            <person name="Poulain J."/>
            <person name="Riccioni C."/>
            <person name="Rubini A."/>
            <person name="Sitrit Y."/>
            <person name="Splivallo R."/>
            <person name="Traeger S."/>
            <person name="Wang M."/>
            <person name="Zifcakova L."/>
            <person name="Wipf D."/>
            <person name="Zambonelli A."/>
            <person name="Paolocci F."/>
            <person name="Nowrousian M."/>
            <person name="Ottonello S."/>
            <person name="Baldrian P."/>
            <person name="Spatafora J.W."/>
            <person name="Henrissat B."/>
            <person name="Nagy L.G."/>
            <person name="Aury J.M."/>
            <person name="Wincker P."/>
            <person name="Grigoriev I.V."/>
            <person name="Bonfante P."/>
            <person name="Martin F.M."/>
        </authorList>
    </citation>
    <scope>NUCLEOTIDE SEQUENCE [LARGE SCALE GENOMIC DNA]</scope>
    <source>
        <strain evidence="2 3">120613-1</strain>
    </source>
</reference>
<protein>
    <submittedName>
        <fullName evidence="2">Uncharacterized protein</fullName>
    </submittedName>
</protein>
<evidence type="ECO:0000256" key="1">
    <source>
        <dbReference type="SAM" id="MobiDB-lite"/>
    </source>
</evidence>
<proteinExistence type="predicted"/>
<dbReference type="EMBL" id="ML120423">
    <property type="protein sequence ID" value="RPA95622.1"/>
    <property type="molecule type" value="Genomic_DNA"/>
</dbReference>
<dbReference type="OrthoDB" id="5427633at2759"/>
<feature type="compositionally biased region" description="Low complexity" evidence="1">
    <location>
        <begin position="105"/>
        <end position="116"/>
    </location>
</feature>
<sequence>MFSGEAILEPIQTGNECTEKHKRGIEGQEIDGEEEEGRRVHARSDIYEDHGFLLCSETGLGLPESEVGRKGSDLGYEGYHLSSQQSLPWAKGDVPGPRPESHRLSIGGFPSSSFGSDLQGLSYTQ</sequence>
<keyword evidence="3" id="KW-1185">Reference proteome</keyword>
<name>A0A3N4JBG1_9PEZI</name>
<feature type="region of interest" description="Disordered" evidence="1">
    <location>
        <begin position="85"/>
        <end position="125"/>
    </location>
</feature>
<accession>A0A3N4JBG1</accession>